<dbReference type="AlphaFoldDB" id="A0A380WB84"/>
<protein>
    <submittedName>
        <fullName evidence="2">Uncharacterized protein</fullName>
    </submittedName>
</protein>
<name>A0A380WB84_AFIFE</name>
<reference evidence="2 3" key="1">
    <citation type="submission" date="2018-06" db="EMBL/GenBank/DDBJ databases">
        <authorList>
            <consortium name="Pathogen Informatics"/>
            <person name="Doyle S."/>
        </authorList>
    </citation>
    <scope>NUCLEOTIDE SEQUENCE [LARGE SCALE GENOMIC DNA]</scope>
    <source>
        <strain evidence="2 3">NCTC12722</strain>
    </source>
</reference>
<keyword evidence="1" id="KW-0812">Transmembrane</keyword>
<dbReference type="EMBL" id="UIGB01000001">
    <property type="protein sequence ID" value="SUU86066.1"/>
    <property type="molecule type" value="Genomic_DNA"/>
</dbReference>
<evidence type="ECO:0000313" key="2">
    <source>
        <dbReference type="EMBL" id="SUU86066.1"/>
    </source>
</evidence>
<evidence type="ECO:0000313" key="3">
    <source>
        <dbReference type="Proteomes" id="UP000254343"/>
    </source>
</evidence>
<sequence length="30" mass="3328">MTATSQLGQLYVLLLAFALVVIATTPLHWR</sequence>
<organism evidence="2 3">
    <name type="scientific">Afipia felis</name>
    <name type="common">Cat scratch disease bacillus</name>
    <dbReference type="NCBI Taxonomy" id="1035"/>
    <lineage>
        <taxon>Bacteria</taxon>
        <taxon>Pseudomonadati</taxon>
        <taxon>Pseudomonadota</taxon>
        <taxon>Alphaproteobacteria</taxon>
        <taxon>Hyphomicrobiales</taxon>
        <taxon>Nitrobacteraceae</taxon>
        <taxon>Afipia</taxon>
    </lineage>
</organism>
<evidence type="ECO:0000256" key="1">
    <source>
        <dbReference type="SAM" id="Phobius"/>
    </source>
</evidence>
<feature type="transmembrane region" description="Helical" evidence="1">
    <location>
        <begin position="12"/>
        <end position="29"/>
    </location>
</feature>
<proteinExistence type="predicted"/>
<accession>A0A380WB84</accession>
<keyword evidence="1" id="KW-0472">Membrane</keyword>
<gene>
    <name evidence="2" type="ORF">NCTC12722_03287</name>
</gene>
<keyword evidence="1" id="KW-1133">Transmembrane helix</keyword>
<dbReference type="Proteomes" id="UP000254343">
    <property type="component" value="Unassembled WGS sequence"/>
</dbReference>